<evidence type="ECO:0000256" key="11">
    <source>
        <dbReference type="HAMAP-Rule" id="MF_01920"/>
    </source>
</evidence>
<evidence type="ECO:0000256" key="5">
    <source>
        <dbReference type="ARBA" id="ARBA00022806"/>
    </source>
</evidence>
<keyword evidence="7 11" id="KW-0238">DNA-binding</keyword>
<evidence type="ECO:0000256" key="12">
    <source>
        <dbReference type="PROSITE-ProRule" id="PRU00560"/>
    </source>
</evidence>
<gene>
    <name evidence="11" type="primary">rep</name>
    <name evidence="15" type="ORF">C8D85_2053</name>
</gene>
<name>A0A4R6X5P6_9GAMM</name>
<dbReference type="AlphaFoldDB" id="A0A4R6X5P6"/>
<dbReference type="InterPro" id="IPR014017">
    <property type="entry name" value="DNA_helicase_UvrD-like_C"/>
</dbReference>
<dbReference type="NCBIfam" id="TIGR01074">
    <property type="entry name" value="rep"/>
    <property type="match status" value="1"/>
</dbReference>
<evidence type="ECO:0000256" key="1">
    <source>
        <dbReference type="ARBA" id="ARBA00009922"/>
    </source>
</evidence>
<evidence type="ECO:0000259" key="13">
    <source>
        <dbReference type="PROSITE" id="PS51198"/>
    </source>
</evidence>
<keyword evidence="16" id="KW-1185">Reference proteome</keyword>
<dbReference type="GO" id="GO:0006260">
    <property type="term" value="P:DNA replication"/>
    <property type="evidence" value="ECO:0007669"/>
    <property type="project" value="UniProtKB-UniRule"/>
</dbReference>
<evidence type="ECO:0000256" key="3">
    <source>
        <dbReference type="ARBA" id="ARBA00022741"/>
    </source>
</evidence>
<evidence type="ECO:0000259" key="14">
    <source>
        <dbReference type="PROSITE" id="PS51217"/>
    </source>
</evidence>
<keyword evidence="4 11" id="KW-0378">Hydrolase</keyword>
<evidence type="ECO:0000256" key="6">
    <source>
        <dbReference type="ARBA" id="ARBA00022840"/>
    </source>
</evidence>
<protein>
    <recommendedName>
        <fullName evidence="11">ATP-dependent DNA helicase Rep</fullName>
        <ecNumber evidence="11">5.6.2.4</ecNumber>
    </recommendedName>
    <alternativeName>
        <fullName evidence="11">DNA 3'-5' helicase Rep</fullName>
    </alternativeName>
</protein>
<dbReference type="Gene3D" id="3.40.50.300">
    <property type="entry name" value="P-loop containing nucleotide triphosphate hydrolases"/>
    <property type="match status" value="2"/>
</dbReference>
<dbReference type="Pfam" id="PF00580">
    <property type="entry name" value="UvrD-helicase"/>
    <property type="match status" value="1"/>
</dbReference>
<keyword evidence="5 11" id="KW-0347">Helicase</keyword>
<dbReference type="GO" id="GO:0005829">
    <property type="term" value="C:cytosol"/>
    <property type="evidence" value="ECO:0007669"/>
    <property type="project" value="TreeGrafter"/>
</dbReference>
<reference evidence="15 16" key="1">
    <citation type="submission" date="2019-03" db="EMBL/GenBank/DDBJ databases">
        <title>Genomic Encyclopedia of Type Strains, Phase IV (KMG-IV): sequencing the most valuable type-strain genomes for metagenomic binning, comparative biology and taxonomic classification.</title>
        <authorList>
            <person name="Goeker M."/>
        </authorList>
    </citation>
    <scope>NUCLEOTIDE SEQUENCE [LARGE SCALE GENOMIC DNA]</scope>
    <source>
        <strain evidence="15 16">DSM 5604</strain>
    </source>
</reference>
<dbReference type="GO" id="GO:0043138">
    <property type="term" value="F:3'-5' DNA helicase activity"/>
    <property type="evidence" value="ECO:0007669"/>
    <property type="project" value="UniProtKB-UniRule"/>
</dbReference>
<evidence type="ECO:0000256" key="2">
    <source>
        <dbReference type="ARBA" id="ARBA00022705"/>
    </source>
</evidence>
<feature type="domain" description="UvrD-like helicase ATP-binding" evidence="13">
    <location>
        <begin position="25"/>
        <end position="304"/>
    </location>
</feature>
<dbReference type="InterPro" id="IPR005752">
    <property type="entry name" value="Helicase_Rep"/>
</dbReference>
<organism evidence="15 16">
    <name type="scientific">Marinomonas communis</name>
    <dbReference type="NCBI Taxonomy" id="28254"/>
    <lineage>
        <taxon>Bacteria</taxon>
        <taxon>Pseudomonadati</taxon>
        <taxon>Pseudomonadota</taxon>
        <taxon>Gammaproteobacteria</taxon>
        <taxon>Oceanospirillales</taxon>
        <taxon>Oceanospirillaceae</taxon>
        <taxon>Marinomonas</taxon>
    </lineage>
</organism>
<keyword evidence="3 11" id="KW-0547">Nucleotide-binding</keyword>
<dbReference type="InterPro" id="IPR027417">
    <property type="entry name" value="P-loop_NTPase"/>
</dbReference>
<comment type="caution">
    <text evidence="15">The sequence shown here is derived from an EMBL/GenBank/DDBJ whole genome shotgun (WGS) entry which is preliminary data.</text>
</comment>
<dbReference type="Gene3D" id="1.10.10.160">
    <property type="match status" value="1"/>
</dbReference>
<dbReference type="CDD" id="cd17932">
    <property type="entry name" value="DEXQc_UvrD"/>
    <property type="match status" value="1"/>
</dbReference>
<comment type="similarity">
    <text evidence="1 11">Belongs to the helicase family. UvrD subfamily.</text>
</comment>
<dbReference type="InterPro" id="IPR014016">
    <property type="entry name" value="UvrD-like_ATP-bd"/>
</dbReference>
<keyword evidence="2 11" id="KW-0235">DNA replication</keyword>
<dbReference type="InterPro" id="IPR013986">
    <property type="entry name" value="DExx_box_DNA_helicase_dom_sf"/>
</dbReference>
<dbReference type="EMBL" id="SNZA01000003">
    <property type="protein sequence ID" value="TDR13179.1"/>
    <property type="molecule type" value="Genomic_DNA"/>
</dbReference>
<dbReference type="Pfam" id="PF13361">
    <property type="entry name" value="UvrD_C"/>
    <property type="match status" value="1"/>
</dbReference>
<feature type="binding site" evidence="11">
    <location>
        <position position="302"/>
    </location>
    <ligand>
        <name>ATP</name>
        <dbReference type="ChEBI" id="CHEBI:30616"/>
    </ligand>
</feature>
<dbReference type="GO" id="GO:0003697">
    <property type="term" value="F:single-stranded DNA binding"/>
    <property type="evidence" value="ECO:0007669"/>
    <property type="project" value="UniProtKB-UniRule"/>
</dbReference>
<dbReference type="GO" id="GO:0016887">
    <property type="term" value="F:ATP hydrolysis activity"/>
    <property type="evidence" value="ECO:0007669"/>
    <property type="project" value="RHEA"/>
</dbReference>
<dbReference type="Gene3D" id="1.10.486.10">
    <property type="entry name" value="PCRA, domain 4"/>
    <property type="match status" value="1"/>
</dbReference>
<dbReference type="GO" id="GO:0005524">
    <property type="term" value="F:ATP binding"/>
    <property type="evidence" value="ECO:0007669"/>
    <property type="project" value="UniProtKB-UniRule"/>
</dbReference>
<dbReference type="PROSITE" id="PS51198">
    <property type="entry name" value="UVRD_HELICASE_ATP_BIND"/>
    <property type="match status" value="1"/>
</dbReference>
<comment type="catalytic activity">
    <reaction evidence="9 11">
        <text>Couples ATP hydrolysis with the unwinding of duplex DNA by translocating in the 3'-5' direction.</text>
        <dbReference type="EC" id="5.6.2.4"/>
    </reaction>
</comment>
<dbReference type="PANTHER" id="PTHR11070">
    <property type="entry name" value="UVRD / RECB / PCRA DNA HELICASE FAMILY MEMBER"/>
    <property type="match status" value="1"/>
</dbReference>
<evidence type="ECO:0000256" key="8">
    <source>
        <dbReference type="ARBA" id="ARBA00023235"/>
    </source>
</evidence>
<dbReference type="SUPFAM" id="SSF52540">
    <property type="entry name" value="P-loop containing nucleoside triphosphate hydrolases"/>
    <property type="match status" value="1"/>
</dbReference>
<dbReference type="EC" id="5.6.2.4" evidence="11"/>
<evidence type="ECO:0000256" key="10">
    <source>
        <dbReference type="ARBA" id="ARBA00048988"/>
    </source>
</evidence>
<comment type="catalytic activity">
    <reaction evidence="10 11">
        <text>ATP + H2O = ADP + phosphate + H(+)</text>
        <dbReference type="Rhea" id="RHEA:13065"/>
        <dbReference type="ChEBI" id="CHEBI:15377"/>
        <dbReference type="ChEBI" id="CHEBI:15378"/>
        <dbReference type="ChEBI" id="CHEBI:30616"/>
        <dbReference type="ChEBI" id="CHEBI:43474"/>
        <dbReference type="ChEBI" id="CHEBI:456216"/>
        <dbReference type="EC" id="5.6.2.4"/>
    </reaction>
</comment>
<keyword evidence="6 11" id="KW-0067">ATP-binding</keyword>
<comment type="subunit">
    <text evidence="11">Homodimer.</text>
</comment>
<dbReference type="InterPro" id="IPR000212">
    <property type="entry name" value="DNA_helicase_UvrD/REP"/>
</dbReference>
<evidence type="ECO:0000256" key="9">
    <source>
        <dbReference type="ARBA" id="ARBA00034617"/>
    </source>
</evidence>
<comment type="function">
    <text evidence="11">Rep helicase is a single-stranded DNA-dependent ATPase involved in DNA replication; it can initiate unwinding at a nick in the DNA. It binds to the single-stranded DNA and acts in a progressive fashion along the DNA in the 3' to 5' direction.</text>
</comment>
<dbReference type="CDD" id="cd18807">
    <property type="entry name" value="SF1_C_UvrD"/>
    <property type="match status" value="1"/>
</dbReference>
<evidence type="ECO:0000313" key="16">
    <source>
        <dbReference type="Proteomes" id="UP000295729"/>
    </source>
</evidence>
<evidence type="ECO:0000313" key="15">
    <source>
        <dbReference type="EMBL" id="TDR13179.1"/>
    </source>
</evidence>
<dbReference type="GO" id="GO:0000725">
    <property type="term" value="P:recombinational repair"/>
    <property type="evidence" value="ECO:0007669"/>
    <property type="project" value="TreeGrafter"/>
</dbReference>
<keyword evidence="8 11" id="KW-0413">Isomerase</keyword>
<sequence>MSPPFRNFGVVSMSQSVPSIAQRMRSLNERQLEAVKQIDGPLLVLAGAGSGKTSVITTKIAYLIQTCGFKANNIVAVTFTNKAAREMKERVVGMLTKEESRGLSISTFHTLGLNILRKEYRKAGLKEGFTLFDSQDGLALVKEILDKEFNGQMDAAGFCQHTISNWKNDLIPPQEAITQADTEELQLAAQVYGQYQRYIRAYNAVDFDDLILLPVSLLISDQLLREKWQRKVRYLLVDECQDTNASQYELIRILAGDRRCFTLVGDDDQSIYAWRGARPENLERLSVDYPNLKLVKLEQNYRSTRTILKAANTLIANNPHVYDKSLWSDLGIGDPIRVMVTRNEDAEAERVAAEIQSRHLRHNIPYQDFAILYRGNHQARLLEIKLQAYRIPYKMNGGSSFFSRAEIKDLMGYLRLLVNPDDDNAFLRVINLPRREIGPATLEKVGNLANHLHVSLFAAAGDKALDETVTGKPLVRLREFESWIQNLRQRLQKGSPIPVIEQMIHDMDYFGWLQEQASSPKAAERRIENVRFLIESIQRMMESAWEDDADAGLDHAISKLLLIDMLERQEEEEDEDKVQLLTLHASKGLEYPHVFLIGCEEELLPHRNSIENDDIEEERRLAYVGITRAKRTLCITMAAKRRQFGEEIDCLPSRFLDELPEEDLVWEGRGDESEAQKKEQGKASLSALKAMLNS</sequence>
<accession>A0A4R6X5P6</accession>
<proteinExistence type="inferred from homology"/>
<evidence type="ECO:0000256" key="7">
    <source>
        <dbReference type="ARBA" id="ARBA00023125"/>
    </source>
</evidence>
<dbReference type="PROSITE" id="PS51217">
    <property type="entry name" value="UVRD_HELICASE_CTER"/>
    <property type="match status" value="1"/>
</dbReference>
<dbReference type="PANTHER" id="PTHR11070:SF64">
    <property type="entry name" value="ATP-DEPENDENT DNA HELICASE REP"/>
    <property type="match status" value="1"/>
</dbReference>
<feature type="domain" description="UvrD-like helicase C-terminal" evidence="14">
    <location>
        <begin position="305"/>
        <end position="588"/>
    </location>
</feature>
<evidence type="ECO:0000256" key="4">
    <source>
        <dbReference type="ARBA" id="ARBA00022801"/>
    </source>
</evidence>
<feature type="binding site" evidence="12">
    <location>
        <begin position="46"/>
        <end position="53"/>
    </location>
    <ligand>
        <name>ATP</name>
        <dbReference type="ChEBI" id="CHEBI:30616"/>
    </ligand>
</feature>
<dbReference type="HAMAP" id="MF_01920">
    <property type="entry name" value="Helicase_Rep"/>
    <property type="match status" value="1"/>
</dbReference>
<dbReference type="Proteomes" id="UP000295729">
    <property type="component" value="Unassembled WGS sequence"/>
</dbReference>